<keyword evidence="2" id="KW-1185">Reference proteome</keyword>
<protein>
    <submittedName>
        <fullName evidence="1">Uncharacterized protein</fullName>
    </submittedName>
</protein>
<reference evidence="1" key="1">
    <citation type="submission" date="2023-10" db="EMBL/GenBank/DDBJ databases">
        <authorList>
            <person name="Rodriguez Cubillos JULIANA M."/>
            <person name="De Vega J."/>
        </authorList>
    </citation>
    <scope>NUCLEOTIDE SEQUENCE</scope>
</reference>
<evidence type="ECO:0000313" key="1">
    <source>
        <dbReference type="EMBL" id="CAJ2663489.1"/>
    </source>
</evidence>
<accession>A0ACB0L4W6</accession>
<organism evidence="1 2">
    <name type="scientific">Trifolium pratense</name>
    <name type="common">Red clover</name>
    <dbReference type="NCBI Taxonomy" id="57577"/>
    <lineage>
        <taxon>Eukaryota</taxon>
        <taxon>Viridiplantae</taxon>
        <taxon>Streptophyta</taxon>
        <taxon>Embryophyta</taxon>
        <taxon>Tracheophyta</taxon>
        <taxon>Spermatophyta</taxon>
        <taxon>Magnoliopsida</taxon>
        <taxon>eudicotyledons</taxon>
        <taxon>Gunneridae</taxon>
        <taxon>Pentapetalae</taxon>
        <taxon>rosids</taxon>
        <taxon>fabids</taxon>
        <taxon>Fabales</taxon>
        <taxon>Fabaceae</taxon>
        <taxon>Papilionoideae</taxon>
        <taxon>50 kb inversion clade</taxon>
        <taxon>NPAAA clade</taxon>
        <taxon>Hologalegina</taxon>
        <taxon>IRL clade</taxon>
        <taxon>Trifolieae</taxon>
        <taxon>Trifolium</taxon>
    </lineage>
</organism>
<dbReference type="EMBL" id="CASHSV030000409">
    <property type="protein sequence ID" value="CAJ2663489.1"/>
    <property type="molecule type" value="Genomic_DNA"/>
</dbReference>
<proteinExistence type="predicted"/>
<evidence type="ECO:0000313" key="2">
    <source>
        <dbReference type="Proteomes" id="UP001177021"/>
    </source>
</evidence>
<comment type="caution">
    <text evidence="1">The sequence shown here is derived from an EMBL/GenBank/DDBJ whole genome shotgun (WGS) entry which is preliminary data.</text>
</comment>
<gene>
    <name evidence="1" type="ORF">MILVUS5_LOCUS28905</name>
</gene>
<sequence length="240" mass="27380">MDSRTHHTVEEVFQDFKGRRAGLIKALTTDAEDFYNQCDPDKENLCLYGFPNEEWKVNLPAEDMLSELPEPSLGINFARSGMQKTDWLSLVAAHCDSWLFGVAFYYGAKFRFNKSDRERLFSMINELPTILKVVDAANVIDTAKKQVEVKSSVSNHSGSKSKSNLIATKASEPKVVEEEPEEGDENVFCNVCHVHYGEDTFWIFCDFCDNWYHGKCVNVTRTIAEEIDKYKCPYCGLHFG</sequence>
<dbReference type="Proteomes" id="UP001177021">
    <property type="component" value="Unassembled WGS sequence"/>
</dbReference>
<name>A0ACB0L4W6_TRIPR</name>